<organism evidence="3 4">
    <name type="scientific">Intrasporangium calvum (strain ATCC 23552 / DSM 43043 / JCM 3097 / NBRC 12989 / NCIMB 10167 / NRRL B-3866 / 7 KIP)</name>
    <dbReference type="NCBI Taxonomy" id="710696"/>
    <lineage>
        <taxon>Bacteria</taxon>
        <taxon>Bacillati</taxon>
        <taxon>Actinomycetota</taxon>
        <taxon>Actinomycetes</taxon>
        <taxon>Micrococcales</taxon>
        <taxon>Intrasporangiaceae</taxon>
        <taxon>Intrasporangium</taxon>
    </lineage>
</organism>
<dbReference type="SUPFAM" id="SSF54506">
    <property type="entry name" value="Diaminopimelate epimerase-like"/>
    <property type="match status" value="1"/>
</dbReference>
<dbReference type="RefSeq" id="WP_013492639.1">
    <property type="nucleotide sequence ID" value="NC_014830.1"/>
</dbReference>
<feature type="region of interest" description="Disordered" evidence="2">
    <location>
        <begin position="280"/>
        <end position="304"/>
    </location>
</feature>
<gene>
    <name evidence="3" type="ordered locus">Intca_1812</name>
</gene>
<dbReference type="NCBIfam" id="TIGR00654">
    <property type="entry name" value="PhzF_family"/>
    <property type="match status" value="1"/>
</dbReference>
<dbReference type="KEGG" id="ica:Intca_1812"/>
<evidence type="ECO:0000313" key="3">
    <source>
        <dbReference type="EMBL" id="ADU48324.1"/>
    </source>
</evidence>
<dbReference type="Proteomes" id="UP000008914">
    <property type="component" value="Chromosome"/>
</dbReference>
<reference evidence="3 4" key="1">
    <citation type="journal article" date="2010" name="Stand. Genomic Sci.">
        <title>Complete genome sequence of Intrasporangium calvum type strain (7 KIP).</title>
        <authorList>
            <person name="Del Rio T.G."/>
            <person name="Chertkov O."/>
            <person name="Yasawong M."/>
            <person name="Lucas S."/>
            <person name="Deshpande S."/>
            <person name="Cheng J.F."/>
            <person name="Detter C."/>
            <person name="Tapia R."/>
            <person name="Han C."/>
            <person name="Goodwin L."/>
            <person name="Pitluck S."/>
            <person name="Liolios K."/>
            <person name="Ivanova N."/>
            <person name="Mavromatis K."/>
            <person name="Pati A."/>
            <person name="Chen A."/>
            <person name="Palaniappan K."/>
            <person name="Land M."/>
            <person name="Hauser L."/>
            <person name="Chang Y.J."/>
            <person name="Jeffries C.D."/>
            <person name="Rohde M."/>
            <person name="Pukall R."/>
            <person name="Sikorski J."/>
            <person name="Goker M."/>
            <person name="Woyke T."/>
            <person name="Bristow J."/>
            <person name="Eisen J.A."/>
            <person name="Markowitz V."/>
            <person name="Hugenholtz P."/>
            <person name="Kyrpides N.C."/>
            <person name="Klenk H.P."/>
            <person name="Lapidus A."/>
        </authorList>
    </citation>
    <scope>NUCLEOTIDE SEQUENCE [LARGE SCALE GENOMIC DNA]</scope>
    <source>
        <strain evidence="4">ATCC 23552 / DSM 43043 / JCM 3097 / NBRC 12989 / 7 KIP</strain>
    </source>
</reference>
<dbReference type="PIRSF" id="PIRSF016184">
    <property type="entry name" value="PhzC_PhzF"/>
    <property type="match status" value="1"/>
</dbReference>
<dbReference type="OrthoDB" id="9788221at2"/>
<evidence type="ECO:0000313" key="4">
    <source>
        <dbReference type="Proteomes" id="UP000008914"/>
    </source>
</evidence>
<feature type="compositionally biased region" description="Basic residues" evidence="2">
    <location>
        <begin position="294"/>
        <end position="304"/>
    </location>
</feature>
<dbReference type="eggNOG" id="COG0384">
    <property type="taxonomic scope" value="Bacteria"/>
</dbReference>
<dbReference type="PANTHER" id="PTHR13774:SF32">
    <property type="entry name" value="ANTISENSE-ENHANCING SEQUENCE 1"/>
    <property type="match status" value="1"/>
</dbReference>
<dbReference type="EMBL" id="CP002343">
    <property type="protein sequence ID" value="ADU48324.1"/>
    <property type="molecule type" value="Genomic_DNA"/>
</dbReference>
<evidence type="ECO:0000256" key="2">
    <source>
        <dbReference type="SAM" id="MobiDB-lite"/>
    </source>
</evidence>
<feature type="active site" evidence="1">
    <location>
        <position position="48"/>
    </location>
</feature>
<dbReference type="GO" id="GO:0016853">
    <property type="term" value="F:isomerase activity"/>
    <property type="evidence" value="ECO:0007669"/>
    <property type="project" value="TreeGrafter"/>
</dbReference>
<proteinExistence type="predicted"/>
<dbReference type="GO" id="GO:0005737">
    <property type="term" value="C:cytoplasm"/>
    <property type="evidence" value="ECO:0007669"/>
    <property type="project" value="TreeGrafter"/>
</dbReference>
<protein>
    <submittedName>
        <fullName evidence="3">Phenazine biosynthesis protein PhzF family</fullName>
    </submittedName>
</protein>
<dbReference type="InterPro" id="IPR003719">
    <property type="entry name" value="Phenazine_PhzF-like"/>
</dbReference>
<dbReference type="HOGENOM" id="CLU_048756_0_0_11"/>
<name>E6SAQ1_INTC7</name>
<sequence>MDLRFRLLNVFSVDDDPFSGNPLCVFDDAGELDTEQMQAWARQFNLSETTFITCTRLPAAEADVRIFTASYEMPFAGHPTLGTAHVVADLCDGGGRGCDAVTLSMPAGRIPVRRVDGGWQLRANPAVTRPLESSASEVGDVLGVQAAAVVGEGGHWVDAGVEQLLVQLADADAVAACAPDVRGVHRVLSMPGREPQVYVWAWTGESSVTARMFSATGTALEEDPATGSAAANLGSWLSLRDRRGQELTISQGAQVSRPSRLAVSVDDDGTVFVAGQVTEVGSGSVTTGRGGPARNRRQRPLPTR</sequence>
<dbReference type="PANTHER" id="PTHR13774">
    <property type="entry name" value="PHENAZINE BIOSYNTHESIS PROTEIN"/>
    <property type="match status" value="1"/>
</dbReference>
<dbReference type="AlphaFoldDB" id="E6SAQ1"/>
<dbReference type="Pfam" id="PF02567">
    <property type="entry name" value="PhzC-PhzF"/>
    <property type="match status" value="1"/>
</dbReference>
<keyword evidence="4" id="KW-1185">Reference proteome</keyword>
<evidence type="ECO:0000256" key="1">
    <source>
        <dbReference type="PIRSR" id="PIRSR016184-1"/>
    </source>
</evidence>
<dbReference type="Gene3D" id="3.10.310.10">
    <property type="entry name" value="Diaminopimelate Epimerase, Chain A, domain 1"/>
    <property type="match status" value="2"/>
</dbReference>
<accession>E6SAQ1</accession>